<dbReference type="EMBL" id="CSAD01000439">
    <property type="protein sequence ID" value="COV99089.1"/>
    <property type="molecule type" value="Genomic_DNA"/>
</dbReference>
<name>A0A655IM17_MYCTX</name>
<reference evidence="1 2" key="1">
    <citation type="submission" date="2015-03" db="EMBL/GenBank/DDBJ databases">
        <authorList>
            <consortium name="Pathogen Informatics"/>
        </authorList>
    </citation>
    <scope>NUCLEOTIDE SEQUENCE [LARGE SCALE GENOMIC DNA]</scope>
    <source>
        <strain evidence="1 2">G09801536</strain>
    </source>
</reference>
<dbReference type="AlphaFoldDB" id="A0A655IM17"/>
<evidence type="ECO:0000313" key="2">
    <source>
        <dbReference type="Proteomes" id="UP000045842"/>
    </source>
</evidence>
<evidence type="ECO:0000313" key="1">
    <source>
        <dbReference type="EMBL" id="COV99089.1"/>
    </source>
</evidence>
<protein>
    <submittedName>
        <fullName evidence="1">Uncharacterized protein</fullName>
    </submittedName>
</protein>
<proteinExistence type="predicted"/>
<dbReference type="Proteomes" id="UP000045842">
    <property type="component" value="Unassembled WGS sequence"/>
</dbReference>
<organism evidence="1 2">
    <name type="scientific">Mycobacterium tuberculosis</name>
    <dbReference type="NCBI Taxonomy" id="1773"/>
    <lineage>
        <taxon>Bacteria</taxon>
        <taxon>Bacillati</taxon>
        <taxon>Actinomycetota</taxon>
        <taxon>Actinomycetes</taxon>
        <taxon>Mycobacteriales</taxon>
        <taxon>Mycobacteriaceae</taxon>
        <taxon>Mycobacterium</taxon>
        <taxon>Mycobacterium tuberculosis complex</taxon>
    </lineage>
</organism>
<gene>
    <name evidence="1" type="ORF">ERS007679_02859</name>
</gene>
<accession>A0A655IM17</accession>
<sequence>MRRFDGDGDVHLTISSIAVGNNSKSLRSVCSWSGFSASASSPPAMELRVVSAPALNSRWKNRYSSASDSAGASGSSMVALATTDSMSSAGSARLPAISSNA</sequence>